<keyword evidence="3" id="KW-0472">Membrane</keyword>
<evidence type="ECO:0008006" key="6">
    <source>
        <dbReference type="Google" id="ProtNLM"/>
    </source>
</evidence>
<evidence type="ECO:0000313" key="4">
    <source>
        <dbReference type="EMBL" id="KAJ8339779.1"/>
    </source>
</evidence>
<evidence type="ECO:0000256" key="2">
    <source>
        <dbReference type="SAM" id="MobiDB-lite"/>
    </source>
</evidence>
<name>A0A9Q1IHJ5_SYNKA</name>
<keyword evidence="1" id="KW-0677">Repeat</keyword>
<gene>
    <name evidence="4" type="ORF">SKAU_G00344120</name>
</gene>
<evidence type="ECO:0000256" key="3">
    <source>
        <dbReference type="SAM" id="Phobius"/>
    </source>
</evidence>
<feature type="transmembrane region" description="Helical" evidence="3">
    <location>
        <begin position="32"/>
        <end position="53"/>
    </location>
</feature>
<dbReference type="Proteomes" id="UP001152622">
    <property type="component" value="Chromosome 16"/>
</dbReference>
<protein>
    <recommendedName>
        <fullName evidence="6">Collagen alpha-1(XXV) chain</fullName>
    </recommendedName>
</protein>
<sequence length="184" mass="20051">MKASERNGHARCAEDMERKAASHTRQSCSRTFAGFLSLSFSVASLAYCVFLSVQTSEIRERMAELENGNAEFLYRPFPGFALDKLNSMIHDRVDQLLSQRSYEHLAKMRIARQAPAECNCPPGPPGKRGRRGRDGEPGPSGPAGLKGDKGDPGDPGPRVRVPSMHCVNSGALEARRAPGVFPPE</sequence>
<dbReference type="Pfam" id="PF01391">
    <property type="entry name" value="Collagen"/>
    <property type="match status" value="1"/>
</dbReference>
<dbReference type="AlphaFoldDB" id="A0A9Q1IHJ5"/>
<accession>A0A9Q1IHJ5</accession>
<dbReference type="PANTHER" id="PTHR37456:SF3">
    <property type="entry name" value="COLLAGEN ALPHA-1(XXV) CHAIN"/>
    <property type="match status" value="1"/>
</dbReference>
<dbReference type="OrthoDB" id="5983381at2759"/>
<dbReference type="InterPro" id="IPR050938">
    <property type="entry name" value="Collagen_Structural_Proteins"/>
</dbReference>
<keyword evidence="5" id="KW-1185">Reference proteome</keyword>
<evidence type="ECO:0000313" key="5">
    <source>
        <dbReference type="Proteomes" id="UP001152622"/>
    </source>
</evidence>
<feature type="region of interest" description="Disordered" evidence="2">
    <location>
        <begin position="115"/>
        <end position="184"/>
    </location>
</feature>
<keyword evidence="3" id="KW-1133">Transmembrane helix</keyword>
<dbReference type="PANTHER" id="PTHR37456">
    <property type="entry name" value="SI:CH211-266K2.1"/>
    <property type="match status" value="1"/>
</dbReference>
<dbReference type="InterPro" id="IPR008160">
    <property type="entry name" value="Collagen"/>
</dbReference>
<proteinExistence type="predicted"/>
<organism evidence="4 5">
    <name type="scientific">Synaphobranchus kaupii</name>
    <name type="common">Kaup's arrowtooth eel</name>
    <dbReference type="NCBI Taxonomy" id="118154"/>
    <lineage>
        <taxon>Eukaryota</taxon>
        <taxon>Metazoa</taxon>
        <taxon>Chordata</taxon>
        <taxon>Craniata</taxon>
        <taxon>Vertebrata</taxon>
        <taxon>Euteleostomi</taxon>
        <taxon>Actinopterygii</taxon>
        <taxon>Neopterygii</taxon>
        <taxon>Teleostei</taxon>
        <taxon>Anguilliformes</taxon>
        <taxon>Synaphobranchidae</taxon>
        <taxon>Synaphobranchus</taxon>
    </lineage>
</organism>
<reference evidence="4" key="1">
    <citation type="journal article" date="2023" name="Science">
        <title>Genome structures resolve the early diversification of teleost fishes.</title>
        <authorList>
            <person name="Parey E."/>
            <person name="Louis A."/>
            <person name="Montfort J."/>
            <person name="Bouchez O."/>
            <person name="Roques C."/>
            <person name="Iampietro C."/>
            <person name="Lluch J."/>
            <person name="Castinel A."/>
            <person name="Donnadieu C."/>
            <person name="Desvignes T."/>
            <person name="Floi Bucao C."/>
            <person name="Jouanno E."/>
            <person name="Wen M."/>
            <person name="Mejri S."/>
            <person name="Dirks R."/>
            <person name="Jansen H."/>
            <person name="Henkel C."/>
            <person name="Chen W.J."/>
            <person name="Zahm M."/>
            <person name="Cabau C."/>
            <person name="Klopp C."/>
            <person name="Thompson A.W."/>
            <person name="Robinson-Rechavi M."/>
            <person name="Braasch I."/>
            <person name="Lecointre G."/>
            <person name="Bobe J."/>
            <person name="Postlethwait J.H."/>
            <person name="Berthelot C."/>
            <person name="Roest Crollius H."/>
            <person name="Guiguen Y."/>
        </authorList>
    </citation>
    <scope>NUCLEOTIDE SEQUENCE</scope>
    <source>
        <strain evidence="4">WJC10195</strain>
    </source>
</reference>
<dbReference type="EMBL" id="JAINUF010000016">
    <property type="protein sequence ID" value="KAJ8339779.1"/>
    <property type="molecule type" value="Genomic_DNA"/>
</dbReference>
<comment type="caution">
    <text evidence="4">The sequence shown here is derived from an EMBL/GenBank/DDBJ whole genome shotgun (WGS) entry which is preliminary data.</text>
</comment>
<evidence type="ECO:0000256" key="1">
    <source>
        <dbReference type="ARBA" id="ARBA00022737"/>
    </source>
</evidence>
<keyword evidence="3" id="KW-0812">Transmembrane</keyword>